<dbReference type="InterPro" id="IPR047187">
    <property type="entry name" value="SF1_C_Upf1"/>
</dbReference>
<keyword evidence="8" id="KW-1185">Reference proteome</keyword>
<gene>
    <name evidence="7" type="ORF">FCM35_KLT04867</name>
</gene>
<dbReference type="InterPro" id="IPR045529">
    <property type="entry name" value="DUF6469"/>
</dbReference>
<feature type="domain" description="AAA+ ATPase" evidence="6">
    <location>
        <begin position="1215"/>
        <end position="1591"/>
    </location>
</feature>
<keyword evidence="3 7" id="KW-0347">Helicase</keyword>
<dbReference type="Proteomes" id="UP000623129">
    <property type="component" value="Unassembled WGS sequence"/>
</dbReference>
<dbReference type="CDD" id="cd18808">
    <property type="entry name" value="SF1_C_Upf1"/>
    <property type="match status" value="2"/>
</dbReference>
<dbReference type="InterPro" id="IPR045055">
    <property type="entry name" value="DNA2/NAM7-like"/>
</dbReference>
<dbReference type="GO" id="GO:0005524">
    <property type="term" value="F:ATP binding"/>
    <property type="evidence" value="ECO:0007669"/>
    <property type="project" value="UniProtKB-KW"/>
</dbReference>
<evidence type="ECO:0000256" key="1">
    <source>
        <dbReference type="ARBA" id="ARBA00022741"/>
    </source>
</evidence>
<dbReference type="Pfam" id="PF20073">
    <property type="entry name" value="DUF6469"/>
    <property type="match status" value="2"/>
</dbReference>
<dbReference type="EMBL" id="SWLB01000014">
    <property type="protein sequence ID" value="KAF3329536.1"/>
    <property type="molecule type" value="Genomic_DNA"/>
</dbReference>
<dbReference type="PANTHER" id="PTHR10887">
    <property type="entry name" value="DNA2/NAM7 HELICASE FAMILY"/>
    <property type="match status" value="1"/>
</dbReference>
<sequence>MSDFGSGEFVSFKFSVKDVKDDKKKEHRDLAEVVFTWSMNDILNRNFFKKKIKKIPKTFESSEDYVNYFTFPLMEETRADMCSAMEGFSHAPYIEILRLNHEKDNSYRIAVANPVKEVNSKETYVPKEADIVILSKEKPKHISDLSRNGWRYTVAFISKSGEEGALSDNDAVIRVSRPFSADVDFKTNRLKEPLYAVFSFNILTNNRIWKMLDPDSDYFSGNTIIKKVLSFKSVGTMEDNMFSSSRFLQNVPDKEAVHFLSRWSLNDSQLNAVLDCASSREKLTSSLKLIWGPPGTGKTKTISMLLALMLIKNCRTVTCAPTNTAVVEVASRLLKLAEDSSDLFQSDIVLFGNKDRMRIDEGLSKIFLENRAARLLKCFMPHSGIRHCINSMIDIFENCYLKYKLYLDDQKEKDDCRKLVMGDECGEVIEEVSREVMDDKSLEVMSLTEYVKTRFDSMAKDFKCFIKIFLDDFPRALISQETLREMCDTLNLLLVMEKVLRHGSKSDRVLDVQLKIEVKTPPDISSLGNLKEVIARSNESFFHLVYARDLLLKKLRFLSEHLTIPDMFGQRSVEEFVLQHVKSVLCTASSSFRLRNVKTENSRPLEVLVVDEAAQLKESESLIPLLLPGIKNVVLIGDEFQLPALVKSKISDEADFGRSLFERLSSLGYNKHLLDVQYRMHPSISKFPVYNFYDNRISDGANVTCAAYGRQYLKGKMYGQYSFIDVEQGKETTDKYGRSLRNPIEVAAVVHIVKKLFKESFNLGENINVGVVSPYNAQVKLIQEKLGTTYDKYEKFKVKVRSIDGFQGGEEDIIIFSTVRSNNSGSVGFLSNINRINVALTRAKHCLYIIGNASTLSKSESVWQKIISDAKNRDCLFKSEDDKELNNAIIRAVIEQDELETHFDSLHISGPKSKVNTKRVRWKIERRKLKMSDFGSREFVSFQFSTVKDVQDDKKKERKNLAEVVFTWSINDIFNRDLFKTKIKKIPKTFESSEDYVNYFTFPLMEETRADMCSAMEGFSHAPYIEILRVNHEKDNSYRISVANAVEEVNSRETYVPKEADIVILSKEKPKHISDLSLNGWRYTVAFISKSGEEGALSDNDAIIRVSHPFSVDVDLKTNRLKEPLYAVFLFNILTYNRIWKMLDPNSDSFSSNTIIKKVLSFNSAGTMEDSMFSSCRFLQNEPDKEAVHFLSKWSLNDSQLKAVLDCDSSRENLTSSFKLIWGPPGTGKTKTISMLLALMLIKNCRTVTCAPTNTAVVEVASRLLKLVEDSSDLFQSDIVLFGNKDRMRIDEGLSKVFLEHRAARLLECFMPHTGIRHCLSSMIDIFENCCLQYQLYLDDQKVKNKQSTKVMGAECGEVIENVSREVMDDKSLEVKSLTEYVKTWFDSLAEDMKYFIEIFLDDFPRALISQETLREMCDTLNLLPIMEELLQHGSNADRVLDVQLKIEVKTPPDISSLGNLKEVIARSNESFFHLVYARDLLLEKLRFLSEHLTIPDMFGQRSVEEFVLQHVKSVLCTASSSFRLHNVKTENSRPLEVLVVDEAAQLKESESLIPLLLPKIKNVVLIGDEFQLPALVKSKISEEADFGRSLFERLISLGYNKHLLNVQYRMHPLISQFPVYHFYNNRISDGANVTCAAYGRQYLKGKMYGQYSFIDVEQGKETTDQYGRSLRNPIEIAAVVHIVRKLFEESFDLGENINVGVVSPYSAQVKLIQEKLGTTYDMHERFKVKVRSIDGFQGGEEDIIIFSTVRSNNSGSVGFLSNINRTNVALTRAKHCLYIIGNASTLSKSESVWQKIISDAKNRDCLFKSEDDEELNNAIIRAVIEQDELETHFDSLHISGPKSKGFNQPSGSHGK</sequence>
<evidence type="ECO:0000259" key="6">
    <source>
        <dbReference type="SMART" id="SM00382"/>
    </source>
</evidence>
<dbReference type="FunFam" id="3.40.50.300:FF:000326">
    <property type="entry name" value="P-loop containing nucleoside triphosphate hydrolase"/>
    <property type="match status" value="2"/>
</dbReference>
<comment type="caution">
    <text evidence="7">The sequence shown here is derived from an EMBL/GenBank/DDBJ whole genome shotgun (WGS) entry which is preliminary data.</text>
</comment>
<dbReference type="GO" id="GO:0005694">
    <property type="term" value="C:chromosome"/>
    <property type="evidence" value="ECO:0007669"/>
    <property type="project" value="UniProtKB-ARBA"/>
</dbReference>
<dbReference type="GO" id="GO:0004386">
    <property type="term" value="F:helicase activity"/>
    <property type="evidence" value="ECO:0007669"/>
    <property type="project" value="UniProtKB-KW"/>
</dbReference>
<dbReference type="OrthoDB" id="6513042at2759"/>
<dbReference type="InterPro" id="IPR041679">
    <property type="entry name" value="DNA2/NAM7-like_C"/>
</dbReference>
<evidence type="ECO:0000256" key="4">
    <source>
        <dbReference type="ARBA" id="ARBA00022840"/>
    </source>
</evidence>
<dbReference type="Gene3D" id="3.40.50.300">
    <property type="entry name" value="P-loop containing nucleotide triphosphate hydrolases"/>
    <property type="match status" value="4"/>
</dbReference>
<evidence type="ECO:0000256" key="3">
    <source>
        <dbReference type="ARBA" id="ARBA00022806"/>
    </source>
</evidence>
<evidence type="ECO:0000313" key="7">
    <source>
        <dbReference type="EMBL" id="KAF3329536.1"/>
    </source>
</evidence>
<keyword evidence="2" id="KW-0378">Hydrolase</keyword>
<dbReference type="PANTHER" id="PTHR10887:SF435">
    <property type="entry name" value="OS02G0684150 PROTEIN"/>
    <property type="match status" value="1"/>
</dbReference>
<organism evidence="7 8">
    <name type="scientific">Carex littledalei</name>
    <dbReference type="NCBI Taxonomy" id="544730"/>
    <lineage>
        <taxon>Eukaryota</taxon>
        <taxon>Viridiplantae</taxon>
        <taxon>Streptophyta</taxon>
        <taxon>Embryophyta</taxon>
        <taxon>Tracheophyta</taxon>
        <taxon>Spermatophyta</taxon>
        <taxon>Magnoliopsida</taxon>
        <taxon>Liliopsida</taxon>
        <taxon>Poales</taxon>
        <taxon>Cyperaceae</taxon>
        <taxon>Cyperoideae</taxon>
        <taxon>Cariceae</taxon>
        <taxon>Carex</taxon>
        <taxon>Carex subgen. Euthyceras</taxon>
    </lineage>
</organism>
<protein>
    <submittedName>
        <fullName evidence="7">Helicase SEN1-like protein</fullName>
    </submittedName>
</protein>
<keyword evidence="1" id="KW-0547">Nucleotide-binding</keyword>
<dbReference type="SUPFAM" id="SSF52540">
    <property type="entry name" value="P-loop containing nucleoside triphosphate hydrolases"/>
    <property type="match status" value="3"/>
</dbReference>
<dbReference type="Pfam" id="PF13086">
    <property type="entry name" value="AAA_11"/>
    <property type="match status" value="2"/>
</dbReference>
<dbReference type="GO" id="GO:0016787">
    <property type="term" value="F:hydrolase activity"/>
    <property type="evidence" value="ECO:0007669"/>
    <property type="project" value="UniProtKB-KW"/>
</dbReference>
<feature type="compositionally biased region" description="Polar residues" evidence="5">
    <location>
        <begin position="1846"/>
        <end position="1856"/>
    </location>
</feature>
<dbReference type="InterPro" id="IPR003593">
    <property type="entry name" value="AAA+_ATPase"/>
</dbReference>
<evidence type="ECO:0000256" key="2">
    <source>
        <dbReference type="ARBA" id="ARBA00022801"/>
    </source>
</evidence>
<evidence type="ECO:0000313" key="8">
    <source>
        <dbReference type="Proteomes" id="UP000623129"/>
    </source>
</evidence>
<dbReference type="SMART" id="SM00382">
    <property type="entry name" value="AAA"/>
    <property type="match status" value="2"/>
</dbReference>
<feature type="region of interest" description="Disordered" evidence="5">
    <location>
        <begin position="1837"/>
        <end position="1856"/>
    </location>
</feature>
<proteinExistence type="predicted"/>
<dbReference type="InterPro" id="IPR041677">
    <property type="entry name" value="DNA2/NAM7_AAA_11"/>
</dbReference>
<accession>A0A833QXQ2</accession>
<reference evidence="7" key="1">
    <citation type="submission" date="2020-01" db="EMBL/GenBank/DDBJ databases">
        <title>Genome sequence of Kobresia littledalei, the first chromosome-level genome in the family Cyperaceae.</title>
        <authorList>
            <person name="Qu G."/>
        </authorList>
    </citation>
    <scope>NUCLEOTIDE SEQUENCE</scope>
    <source>
        <strain evidence="7">C.B.Clarke</strain>
        <tissue evidence="7">Leaf</tissue>
    </source>
</reference>
<keyword evidence="4" id="KW-0067">ATP-binding</keyword>
<dbReference type="InterPro" id="IPR027417">
    <property type="entry name" value="P-loop_NTPase"/>
</dbReference>
<evidence type="ECO:0000256" key="5">
    <source>
        <dbReference type="SAM" id="MobiDB-lite"/>
    </source>
</evidence>
<name>A0A833QXQ2_9POAL</name>
<dbReference type="Pfam" id="PF13087">
    <property type="entry name" value="AAA_12"/>
    <property type="match status" value="2"/>
</dbReference>
<feature type="domain" description="AAA+ ATPase" evidence="6">
    <location>
        <begin position="284"/>
        <end position="660"/>
    </location>
</feature>